<evidence type="ECO:0000313" key="2">
    <source>
        <dbReference type="Proteomes" id="UP000032141"/>
    </source>
</evidence>
<evidence type="ECO:0000313" key="1">
    <source>
        <dbReference type="EnsemblPlants" id="Bo8g066190.1"/>
    </source>
</evidence>
<dbReference type="Gramene" id="Bo8g066190.1">
    <property type="protein sequence ID" value="Bo8g066190.1"/>
    <property type="gene ID" value="Bo8g066190"/>
</dbReference>
<accession>A0A0D3DPQ5</accession>
<keyword evidence="2" id="KW-1185">Reference proteome</keyword>
<reference evidence="1" key="2">
    <citation type="submission" date="2015-03" db="UniProtKB">
        <authorList>
            <consortium name="EnsemblPlants"/>
        </authorList>
    </citation>
    <scope>IDENTIFICATION</scope>
</reference>
<proteinExistence type="predicted"/>
<dbReference type="AlphaFoldDB" id="A0A0D3DPQ5"/>
<protein>
    <submittedName>
        <fullName evidence="1">Uncharacterized protein</fullName>
    </submittedName>
</protein>
<dbReference type="OMA" id="CKHENDS"/>
<dbReference type="STRING" id="109376.A0A0D3DPQ5"/>
<name>A0A0D3DPQ5_BRAOL</name>
<organism evidence="1 2">
    <name type="scientific">Brassica oleracea var. oleracea</name>
    <dbReference type="NCBI Taxonomy" id="109376"/>
    <lineage>
        <taxon>Eukaryota</taxon>
        <taxon>Viridiplantae</taxon>
        <taxon>Streptophyta</taxon>
        <taxon>Embryophyta</taxon>
        <taxon>Tracheophyta</taxon>
        <taxon>Spermatophyta</taxon>
        <taxon>Magnoliopsida</taxon>
        <taxon>eudicotyledons</taxon>
        <taxon>Gunneridae</taxon>
        <taxon>Pentapetalae</taxon>
        <taxon>rosids</taxon>
        <taxon>malvids</taxon>
        <taxon>Brassicales</taxon>
        <taxon>Brassicaceae</taxon>
        <taxon>Brassiceae</taxon>
        <taxon>Brassica</taxon>
    </lineage>
</organism>
<sequence>MFYALYFRDSIVIISIYWFQIYKCNEPSLSDDLLKEKATNLLVVLSGKVASATPFNCKHENDSSSETSLIIFCFKSRRLLGILKTVLVW</sequence>
<dbReference type="EnsemblPlants" id="Bo8g066190.1">
    <property type="protein sequence ID" value="Bo8g066190.1"/>
    <property type="gene ID" value="Bo8g066190"/>
</dbReference>
<dbReference type="HOGENOM" id="CLU_2457925_0_0_1"/>
<reference evidence="1 2" key="1">
    <citation type="journal article" date="2014" name="Genome Biol.">
        <title>Transcriptome and methylome profiling reveals relics of genome dominance in the mesopolyploid Brassica oleracea.</title>
        <authorList>
            <person name="Parkin I.A."/>
            <person name="Koh C."/>
            <person name="Tang H."/>
            <person name="Robinson S.J."/>
            <person name="Kagale S."/>
            <person name="Clarke W.E."/>
            <person name="Town C.D."/>
            <person name="Nixon J."/>
            <person name="Krishnakumar V."/>
            <person name="Bidwell S.L."/>
            <person name="Denoeud F."/>
            <person name="Belcram H."/>
            <person name="Links M.G."/>
            <person name="Just J."/>
            <person name="Clarke C."/>
            <person name="Bender T."/>
            <person name="Huebert T."/>
            <person name="Mason A.S."/>
            <person name="Pires J.C."/>
            <person name="Barker G."/>
            <person name="Moore J."/>
            <person name="Walley P.G."/>
            <person name="Manoli S."/>
            <person name="Batley J."/>
            <person name="Edwards D."/>
            <person name="Nelson M.N."/>
            <person name="Wang X."/>
            <person name="Paterson A.H."/>
            <person name="King G."/>
            <person name="Bancroft I."/>
            <person name="Chalhoub B."/>
            <person name="Sharpe A.G."/>
        </authorList>
    </citation>
    <scope>NUCLEOTIDE SEQUENCE</scope>
    <source>
        <strain evidence="1 2">cv. TO1000</strain>
    </source>
</reference>
<dbReference type="Proteomes" id="UP000032141">
    <property type="component" value="Chromosome C8"/>
</dbReference>